<name>A0A4Q7YVG3_9BACT</name>
<reference evidence="1 2" key="1">
    <citation type="submission" date="2019-02" db="EMBL/GenBank/DDBJ databases">
        <title>Genomic Encyclopedia of Archaeal and Bacterial Type Strains, Phase II (KMG-II): from individual species to whole genera.</title>
        <authorList>
            <person name="Goeker M."/>
        </authorList>
    </citation>
    <scope>NUCLEOTIDE SEQUENCE [LARGE SCALE GENOMIC DNA]</scope>
    <source>
        <strain evidence="1 2">DSM 18101</strain>
    </source>
</reference>
<sequence length="132" mass="14561">MGTSSAATPASLALESSMRKWQGMCVAGQLLRIYLIALVIAMGYSSQLTHVSHDHLVLQFLPQMRTCSRGDCSHIGRQSLTTALYPRTSNHGNMAHLVQLVRNILGQLQRRSRDVLAQVSHRGCARNQQHVG</sequence>
<keyword evidence="2" id="KW-1185">Reference proteome</keyword>
<protein>
    <submittedName>
        <fullName evidence="1">Uncharacterized protein</fullName>
    </submittedName>
</protein>
<dbReference type="Proteomes" id="UP000292958">
    <property type="component" value="Unassembled WGS sequence"/>
</dbReference>
<dbReference type="AlphaFoldDB" id="A0A4Q7YVG3"/>
<comment type="caution">
    <text evidence="1">The sequence shown here is derived from an EMBL/GenBank/DDBJ whole genome shotgun (WGS) entry which is preliminary data.</text>
</comment>
<proteinExistence type="predicted"/>
<dbReference type="EMBL" id="SHKW01000001">
    <property type="protein sequence ID" value="RZU41660.1"/>
    <property type="molecule type" value="Genomic_DNA"/>
</dbReference>
<evidence type="ECO:0000313" key="2">
    <source>
        <dbReference type="Proteomes" id="UP000292958"/>
    </source>
</evidence>
<organism evidence="1 2">
    <name type="scientific">Edaphobacter modestus</name>
    <dbReference type="NCBI Taxonomy" id="388466"/>
    <lineage>
        <taxon>Bacteria</taxon>
        <taxon>Pseudomonadati</taxon>
        <taxon>Acidobacteriota</taxon>
        <taxon>Terriglobia</taxon>
        <taxon>Terriglobales</taxon>
        <taxon>Acidobacteriaceae</taxon>
        <taxon>Edaphobacter</taxon>
    </lineage>
</organism>
<evidence type="ECO:0000313" key="1">
    <source>
        <dbReference type="EMBL" id="RZU41660.1"/>
    </source>
</evidence>
<accession>A0A4Q7YVG3</accession>
<gene>
    <name evidence="1" type="ORF">BDD14_3186</name>
</gene>